<dbReference type="InterPro" id="IPR001012">
    <property type="entry name" value="UBX_dom"/>
</dbReference>
<dbReference type="SMART" id="SM00166">
    <property type="entry name" value="UBX"/>
    <property type="match status" value="1"/>
</dbReference>
<dbReference type="GO" id="GO:0005634">
    <property type="term" value="C:nucleus"/>
    <property type="evidence" value="ECO:0007669"/>
    <property type="project" value="TreeGrafter"/>
</dbReference>
<feature type="compositionally biased region" description="Basic residues" evidence="1">
    <location>
        <begin position="10"/>
        <end position="20"/>
    </location>
</feature>
<dbReference type="AlphaFoldDB" id="A0A0N4UEQ1"/>
<feature type="region of interest" description="Disordered" evidence="1">
    <location>
        <begin position="1"/>
        <end position="53"/>
    </location>
</feature>
<dbReference type="Pfam" id="PF08059">
    <property type="entry name" value="SEP"/>
    <property type="match status" value="1"/>
</dbReference>
<evidence type="ECO:0000313" key="4">
    <source>
        <dbReference type="EMBL" id="VDN59422.1"/>
    </source>
</evidence>
<proteinExistence type="predicted"/>
<dbReference type="PANTHER" id="PTHR23333:SF20">
    <property type="entry name" value="NSFL1 COFACTOR P47"/>
    <property type="match status" value="1"/>
</dbReference>
<dbReference type="PROSITE" id="PS51399">
    <property type="entry name" value="SEP"/>
    <property type="match status" value="1"/>
</dbReference>
<gene>
    <name evidence="4" type="ORF">DME_LOCUS9395</name>
</gene>
<name>A0A0N4UEQ1_DRAME</name>
<dbReference type="InterPro" id="IPR012989">
    <property type="entry name" value="SEP_domain"/>
</dbReference>
<evidence type="ECO:0000259" key="2">
    <source>
        <dbReference type="PROSITE" id="PS50033"/>
    </source>
</evidence>
<dbReference type="SUPFAM" id="SSF102848">
    <property type="entry name" value="NSFL1 (p97 ATPase) cofactor p47, SEP domain"/>
    <property type="match status" value="1"/>
</dbReference>
<evidence type="ECO:0000313" key="6">
    <source>
        <dbReference type="Proteomes" id="UP000274756"/>
    </source>
</evidence>
<dbReference type="GO" id="GO:0007030">
    <property type="term" value="P:Golgi organization"/>
    <property type="evidence" value="ECO:0007669"/>
    <property type="project" value="TreeGrafter"/>
</dbReference>
<dbReference type="STRING" id="318479.A0A0N4UEQ1"/>
<dbReference type="GO" id="GO:0043130">
    <property type="term" value="F:ubiquitin binding"/>
    <property type="evidence" value="ECO:0007669"/>
    <property type="project" value="TreeGrafter"/>
</dbReference>
<dbReference type="SUPFAM" id="SSF54236">
    <property type="entry name" value="Ubiquitin-like"/>
    <property type="match status" value="1"/>
</dbReference>
<dbReference type="GO" id="GO:0031468">
    <property type="term" value="P:nuclear membrane reassembly"/>
    <property type="evidence" value="ECO:0007669"/>
    <property type="project" value="TreeGrafter"/>
</dbReference>
<reference evidence="7" key="1">
    <citation type="submission" date="2017-02" db="UniProtKB">
        <authorList>
            <consortium name="WormBaseParasite"/>
        </authorList>
    </citation>
    <scope>IDENTIFICATION</scope>
</reference>
<dbReference type="Proteomes" id="UP000038040">
    <property type="component" value="Unplaced"/>
</dbReference>
<dbReference type="Gene3D" id="3.10.20.90">
    <property type="entry name" value="Phosphatidylinositol 3-kinase Catalytic Subunit, Chain A, domain 1"/>
    <property type="match status" value="1"/>
</dbReference>
<dbReference type="PANTHER" id="PTHR23333">
    <property type="entry name" value="UBX DOMAIN CONTAINING PROTEIN"/>
    <property type="match status" value="1"/>
</dbReference>
<evidence type="ECO:0000259" key="3">
    <source>
        <dbReference type="PROSITE" id="PS51399"/>
    </source>
</evidence>
<feature type="compositionally biased region" description="Polar residues" evidence="1">
    <location>
        <begin position="40"/>
        <end position="51"/>
    </location>
</feature>
<evidence type="ECO:0000313" key="7">
    <source>
        <dbReference type="WBParaSite" id="DME_0000587101-mRNA-1"/>
    </source>
</evidence>
<feature type="compositionally biased region" description="Polar residues" evidence="1">
    <location>
        <begin position="96"/>
        <end position="109"/>
    </location>
</feature>
<dbReference type="PROSITE" id="PS50033">
    <property type="entry name" value="UBX"/>
    <property type="match status" value="1"/>
</dbReference>
<dbReference type="GO" id="GO:0061025">
    <property type="term" value="P:membrane fusion"/>
    <property type="evidence" value="ECO:0007669"/>
    <property type="project" value="TreeGrafter"/>
</dbReference>
<protein>
    <submittedName>
        <fullName evidence="7">UBX domain-containing protein 1</fullName>
    </submittedName>
</protein>
<dbReference type="Gene3D" id="3.30.420.210">
    <property type="entry name" value="SEP domain"/>
    <property type="match status" value="1"/>
</dbReference>
<feature type="domain" description="SEP" evidence="3">
    <location>
        <begin position="116"/>
        <end position="181"/>
    </location>
</feature>
<dbReference type="CDD" id="cd01770">
    <property type="entry name" value="UBX_UBXN2"/>
    <property type="match status" value="1"/>
</dbReference>
<evidence type="ECO:0000313" key="5">
    <source>
        <dbReference type="Proteomes" id="UP000038040"/>
    </source>
</evidence>
<dbReference type="EMBL" id="UYYG01001181">
    <property type="protein sequence ID" value="VDN59422.1"/>
    <property type="molecule type" value="Genomic_DNA"/>
</dbReference>
<feature type="domain" description="UBX" evidence="2">
    <location>
        <begin position="242"/>
        <end position="319"/>
    </location>
</feature>
<dbReference type="InterPro" id="IPR029071">
    <property type="entry name" value="Ubiquitin-like_domsf"/>
</dbReference>
<dbReference type="OrthoDB" id="274641at2759"/>
<organism evidence="5 7">
    <name type="scientific">Dracunculus medinensis</name>
    <name type="common">Guinea worm</name>
    <dbReference type="NCBI Taxonomy" id="318479"/>
    <lineage>
        <taxon>Eukaryota</taxon>
        <taxon>Metazoa</taxon>
        <taxon>Ecdysozoa</taxon>
        <taxon>Nematoda</taxon>
        <taxon>Chromadorea</taxon>
        <taxon>Rhabditida</taxon>
        <taxon>Spirurina</taxon>
        <taxon>Dracunculoidea</taxon>
        <taxon>Dracunculidae</taxon>
        <taxon>Dracunculus</taxon>
    </lineage>
</organism>
<dbReference type="Pfam" id="PF00789">
    <property type="entry name" value="UBX"/>
    <property type="match status" value="1"/>
</dbReference>
<keyword evidence="6" id="KW-1185">Reference proteome</keyword>
<dbReference type="GO" id="GO:0043161">
    <property type="term" value="P:proteasome-mediated ubiquitin-dependent protein catabolic process"/>
    <property type="evidence" value="ECO:0007669"/>
    <property type="project" value="TreeGrafter"/>
</dbReference>
<dbReference type="GO" id="GO:0005829">
    <property type="term" value="C:cytosol"/>
    <property type="evidence" value="ECO:0007669"/>
    <property type="project" value="TreeGrafter"/>
</dbReference>
<accession>A0A0N4UEQ1</accession>
<feature type="region of interest" description="Disordered" evidence="1">
    <location>
        <begin position="95"/>
        <end position="114"/>
    </location>
</feature>
<dbReference type="GO" id="GO:0000045">
    <property type="term" value="P:autophagosome assembly"/>
    <property type="evidence" value="ECO:0007669"/>
    <property type="project" value="TreeGrafter"/>
</dbReference>
<dbReference type="SMART" id="SM00553">
    <property type="entry name" value="SEP"/>
    <property type="match status" value="1"/>
</dbReference>
<evidence type="ECO:0000256" key="1">
    <source>
        <dbReference type="SAM" id="MobiDB-lite"/>
    </source>
</evidence>
<dbReference type="Proteomes" id="UP000274756">
    <property type="component" value="Unassembled WGS sequence"/>
</dbReference>
<dbReference type="InterPro" id="IPR036241">
    <property type="entry name" value="NSFL1C_SEP_dom_sf"/>
</dbReference>
<dbReference type="WBParaSite" id="DME_0000587101-mRNA-1">
    <property type="protein sequence ID" value="DME_0000587101-mRNA-1"/>
    <property type="gene ID" value="DME_0000587101"/>
</dbReference>
<sequence length="321" mass="35907">FATLSSLSKRQSRSRSKSRHSSNDSNDGDRQSLYVGGSEHSGQQVLGSPSPNEDFISRIFNGARAHGTAITEEEFQNLGKNRAFASGSVGYRLGDSSGQSIESVPNTKEANSESKKENVTLKIWRDGFTLNNGPFRDLSDRENVQFLESIMQGRMPMELVRMYPGRVIDMRMERNPGLYEPPNVTKHINAFGGQGNRLGGIVPCDNIEVENENFDQESSTDSPKDAADDDVKLAQDEVKINEEEPVTQIQFRLPNGKKIIGRFNYTHTIQDLRSFIVSAIPKLAFNPFDLMTVFPNRIMKEETETLQDMSILNSVIIVKPN</sequence>
<reference evidence="4 6" key="2">
    <citation type="submission" date="2018-11" db="EMBL/GenBank/DDBJ databases">
        <authorList>
            <consortium name="Pathogen Informatics"/>
        </authorList>
    </citation>
    <scope>NUCLEOTIDE SEQUENCE [LARGE SCALE GENOMIC DNA]</scope>
</reference>